<comment type="caution">
    <text evidence="2">The sequence shown here is derived from an EMBL/GenBank/DDBJ whole genome shotgun (WGS) entry which is preliminary data.</text>
</comment>
<dbReference type="Proteomes" id="UP000027822">
    <property type="component" value="Unassembled WGS sequence"/>
</dbReference>
<keyword evidence="3" id="KW-1185">Reference proteome</keyword>
<organism evidence="2 3">
    <name type="scientific">Bacillus manliponensis</name>
    <dbReference type="NCBI Taxonomy" id="574376"/>
    <lineage>
        <taxon>Bacteria</taxon>
        <taxon>Bacillati</taxon>
        <taxon>Bacillota</taxon>
        <taxon>Bacilli</taxon>
        <taxon>Bacillales</taxon>
        <taxon>Bacillaceae</taxon>
        <taxon>Bacillus</taxon>
        <taxon>Bacillus cereus group</taxon>
    </lineage>
</organism>
<dbReference type="EMBL" id="JOTN01000053">
    <property type="protein sequence ID" value="KEK17070.1"/>
    <property type="molecule type" value="Genomic_DNA"/>
</dbReference>
<sequence>MKRRKKGKLLIGTLAVGMLLSQGIPYNVLAESPVELNPVDNVETVLKSLSADQRKALEQLDANPNFTISPDIDANSPELVKVIVEFNQAPAKIEVMKQAAKGKKISSSAASAKVDEEHKVFKKHVESLKSKKDAGTYETQKVKITHEYKNAINGVAMTLPGVA</sequence>
<reference evidence="2 3" key="1">
    <citation type="submission" date="2014-06" db="EMBL/GenBank/DDBJ databases">
        <title>Draft genome sequence of Bacillus manliponensis JCM 15802 (MCCC 1A00708).</title>
        <authorList>
            <person name="Lai Q."/>
            <person name="Liu Y."/>
            <person name="Shao Z."/>
        </authorList>
    </citation>
    <scope>NUCLEOTIDE SEQUENCE [LARGE SCALE GENOMIC DNA]</scope>
    <source>
        <strain evidence="2 3">JCM 15802</strain>
    </source>
</reference>
<evidence type="ECO:0000313" key="2">
    <source>
        <dbReference type="EMBL" id="KEK17070.1"/>
    </source>
</evidence>
<dbReference type="RefSeq" id="WP_034644347.1">
    <property type="nucleotide sequence ID" value="NZ_JOTN01000053.1"/>
</dbReference>
<feature type="domain" description="Inhibitor I9" evidence="1">
    <location>
        <begin position="82"/>
        <end position="159"/>
    </location>
</feature>
<evidence type="ECO:0000313" key="3">
    <source>
        <dbReference type="Proteomes" id="UP000027822"/>
    </source>
</evidence>
<feature type="non-terminal residue" evidence="2">
    <location>
        <position position="163"/>
    </location>
</feature>
<proteinExistence type="predicted"/>
<dbReference type="Pfam" id="PF05922">
    <property type="entry name" value="Inhibitor_I9"/>
    <property type="match status" value="1"/>
</dbReference>
<dbReference type="AlphaFoldDB" id="A0A073JRW8"/>
<dbReference type="STRING" id="574376.BAMA_20160"/>
<name>A0A073JRW8_9BACI</name>
<accession>A0A073JRW8</accession>
<dbReference type="eggNOG" id="COG1404">
    <property type="taxonomic scope" value="Bacteria"/>
</dbReference>
<protein>
    <recommendedName>
        <fullName evidence="1">Inhibitor I9 domain-containing protein</fullName>
    </recommendedName>
</protein>
<gene>
    <name evidence="2" type="ORF">BAMA_20160</name>
</gene>
<evidence type="ECO:0000259" key="1">
    <source>
        <dbReference type="Pfam" id="PF05922"/>
    </source>
</evidence>
<dbReference type="InterPro" id="IPR010259">
    <property type="entry name" value="S8pro/Inhibitor_I9"/>
</dbReference>